<evidence type="ECO:0000313" key="10">
    <source>
        <dbReference type="Proteomes" id="UP000503505"/>
    </source>
</evidence>
<organism evidence="9 10">
    <name type="scientific">Acinetobacter schindleri</name>
    <dbReference type="NCBI Taxonomy" id="108981"/>
    <lineage>
        <taxon>Bacteria</taxon>
        <taxon>Pseudomonadati</taxon>
        <taxon>Pseudomonadota</taxon>
        <taxon>Gammaproteobacteria</taxon>
        <taxon>Moraxellales</taxon>
        <taxon>Moraxellaceae</taxon>
        <taxon>Acinetobacter</taxon>
    </lineage>
</organism>
<dbReference type="SUPFAM" id="SSF55424">
    <property type="entry name" value="FAD/NAD-linked reductases, dimerisation (C-terminal) domain"/>
    <property type="match status" value="1"/>
</dbReference>
<dbReference type="GO" id="GO:0050660">
    <property type="term" value="F:flavin adenine dinucleotide binding"/>
    <property type="evidence" value="ECO:0007669"/>
    <property type="project" value="TreeGrafter"/>
</dbReference>
<reference evidence="9 10" key="1">
    <citation type="submission" date="2019-09" db="EMBL/GenBank/DDBJ databases">
        <title>Non-baumannii Acinetobacter spp. carrying blaNDM-1 isolated in China.</title>
        <authorList>
            <person name="Cui C."/>
            <person name="Chen C."/>
            <person name="Sun J."/>
            <person name="Liu Y."/>
        </authorList>
    </citation>
    <scope>NUCLEOTIDE SEQUENCE [LARGE SCALE GENOMIC DNA]</scope>
    <source>
        <strain evidence="9 10">HZE23-1</strain>
    </source>
</reference>
<dbReference type="PRINTS" id="PR00411">
    <property type="entry name" value="PNDRDTASEI"/>
</dbReference>
<dbReference type="EC" id="1.8.1.4" evidence="9"/>
<dbReference type="GO" id="GO:0004148">
    <property type="term" value="F:dihydrolipoyl dehydrogenase (NADH) activity"/>
    <property type="evidence" value="ECO:0007669"/>
    <property type="project" value="UniProtKB-EC"/>
</dbReference>
<dbReference type="Proteomes" id="UP000503505">
    <property type="component" value="Chromosome"/>
</dbReference>
<evidence type="ECO:0000256" key="3">
    <source>
        <dbReference type="ARBA" id="ARBA00022827"/>
    </source>
</evidence>
<evidence type="ECO:0000313" key="9">
    <source>
        <dbReference type="EMBL" id="QIC66330.1"/>
    </source>
</evidence>
<evidence type="ECO:0000256" key="1">
    <source>
        <dbReference type="ARBA" id="ARBA00007532"/>
    </source>
</evidence>
<keyword evidence="5" id="KW-0520">NAD</keyword>
<dbReference type="InterPro" id="IPR016156">
    <property type="entry name" value="FAD/NAD-linked_Rdtase_dimer_sf"/>
</dbReference>
<keyword evidence="9" id="KW-0560">Oxidoreductase</keyword>
<comment type="similarity">
    <text evidence="1">Belongs to the class-I pyridine nucleotide-disulfide oxidoreductase family.</text>
</comment>
<proteinExistence type="inferred from homology"/>
<dbReference type="SUPFAM" id="SSF51905">
    <property type="entry name" value="FAD/NAD(P)-binding domain"/>
    <property type="match status" value="1"/>
</dbReference>
<feature type="binding site" evidence="5">
    <location>
        <position position="48"/>
    </location>
    <ligand>
        <name>FAD</name>
        <dbReference type="ChEBI" id="CHEBI:57692"/>
    </ligand>
</feature>
<dbReference type="AlphaFoldDB" id="A0AAE6WSC8"/>
<name>A0AAE6WSC8_9GAMM</name>
<dbReference type="Pfam" id="PF02852">
    <property type="entry name" value="Pyr_redox_dim"/>
    <property type="match status" value="1"/>
</dbReference>
<feature type="binding site" evidence="5">
    <location>
        <begin position="173"/>
        <end position="180"/>
    </location>
    <ligand>
        <name>NAD(+)</name>
        <dbReference type="ChEBI" id="CHEBI:57540"/>
    </ligand>
</feature>
<gene>
    <name evidence="9" type="ORF">FSC10_02640</name>
</gene>
<dbReference type="PANTHER" id="PTHR43014:SF4">
    <property type="entry name" value="PYRIDINE NUCLEOTIDE-DISULFIDE OXIDOREDUCTASE RCLA-RELATED"/>
    <property type="match status" value="1"/>
</dbReference>
<dbReference type="PANTHER" id="PTHR43014">
    <property type="entry name" value="MERCURIC REDUCTASE"/>
    <property type="match status" value="1"/>
</dbReference>
<dbReference type="EMBL" id="CP044463">
    <property type="protein sequence ID" value="QIC66330.1"/>
    <property type="molecule type" value="Genomic_DNA"/>
</dbReference>
<protein>
    <submittedName>
        <fullName evidence="9">Dihydrolipoyl dehydrogenase</fullName>
        <ecNumber evidence="9">1.8.1.4</ecNumber>
    </submittedName>
</protein>
<dbReference type="Gene3D" id="3.30.390.30">
    <property type="match status" value="1"/>
</dbReference>
<feature type="disulfide bond" description="Redox-active" evidence="6">
    <location>
        <begin position="39"/>
        <end position="44"/>
    </location>
</feature>
<dbReference type="InterPro" id="IPR023753">
    <property type="entry name" value="FAD/NAD-binding_dom"/>
</dbReference>
<keyword evidence="3 5" id="KW-0274">FAD</keyword>
<dbReference type="PIRSF" id="PIRSF000350">
    <property type="entry name" value="Mercury_reductase_MerA"/>
    <property type="match status" value="1"/>
</dbReference>
<comment type="cofactor">
    <cofactor evidence="5">
        <name>FAD</name>
        <dbReference type="ChEBI" id="CHEBI:57692"/>
    </cofactor>
    <text evidence="5">Binds 1 FAD per subunit.</text>
</comment>
<sequence length="460" mass="51104">MYDLIIIGSGTAGITAYKEAIKHTDNILIINAGPWDTTCARVGCMPSKVLIASANRMHLIQHAHDLALNIDSEVTPNNVMSRVRELRDFFTQATLKEVNQWNPKHKISGHAKFVDAQTVEVDGQYYQAKSFILAVGSRPNIDTKQKEVLGERLLSSNEVFELPTLPESLAVIGSGVIAIELAQAMQRLGVKTTIFARSQKVGSLTSPVLQELAQQQLSSELEIKFKTVPDEMIRQGDQIQIKFKQNDQAEILEVDYVLAATGRSSNLDQLELEKIDPSYTDIKNLPIDLSTKQLANYPIFIIGDAAPDAPIQHEAAYAGKKIVKNCLNYPDVQAIPKLTPLAIVFSQPEMAIIGKNYQQLQKAKTDFVTGFVSYERQGRARVEATNMGGAEIYVDRSTRKLLGAELFCAQAEHLAHLLAWLIGEGVTIDQILEKPFYHPTLEEGLRTALKHARRQLADQY</sequence>
<feature type="domain" description="Pyridine nucleotide-disulphide oxidoreductase dimerisation" evidence="7">
    <location>
        <begin position="343"/>
        <end position="448"/>
    </location>
</feature>
<dbReference type="InterPro" id="IPR036188">
    <property type="entry name" value="FAD/NAD-bd_sf"/>
</dbReference>
<feature type="domain" description="FAD/NAD(P)-binding" evidence="8">
    <location>
        <begin position="2"/>
        <end position="316"/>
    </location>
</feature>
<dbReference type="PRINTS" id="PR00368">
    <property type="entry name" value="FADPNR"/>
</dbReference>
<dbReference type="Pfam" id="PF07992">
    <property type="entry name" value="Pyr_redox_2"/>
    <property type="match status" value="1"/>
</dbReference>
<feature type="binding site" evidence="5">
    <location>
        <position position="262"/>
    </location>
    <ligand>
        <name>NAD(+)</name>
        <dbReference type="ChEBI" id="CHEBI:57540"/>
    </ligand>
</feature>
<keyword evidence="2" id="KW-0285">Flavoprotein</keyword>
<feature type="binding site" evidence="5">
    <location>
        <position position="304"/>
    </location>
    <ligand>
        <name>FAD</name>
        <dbReference type="ChEBI" id="CHEBI:57692"/>
    </ligand>
</feature>
<feature type="active site" description="Proton acceptor" evidence="4">
    <location>
        <position position="438"/>
    </location>
</feature>
<evidence type="ECO:0000259" key="8">
    <source>
        <dbReference type="Pfam" id="PF07992"/>
    </source>
</evidence>
<evidence type="ECO:0000256" key="4">
    <source>
        <dbReference type="PIRSR" id="PIRSR000350-2"/>
    </source>
</evidence>
<evidence type="ECO:0000256" key="2">
    <source>
        <dbReference type="ARBA" id="ARBA00022630"/>
    </source>
</evidence>
<dbReference type="Gene3D" id="3.50.50.60">
    <property type="entry name" value="FAD/NAD(P)-binding domain"/>
    <property type="match status" value="2"/>
</dbReference>
<dbReference type="InterPro" id="IPR004099">
    <property type="entry name" value="Pyr_nucl-diS_OxRdtase_dimer"/>
</dbReference>
<dbReference type="NCBIfam" id="NF004939">
    <property type="entry name" value="PRK06292.1-1"/>
    <property type="match status" value="1"/>
</dbReference>
<dbReference type="InterPro" id="IPR001100">
    <property type="entry name" value="Pyr_nuc-diS_OxRdtase"/>
</dbReference>
<evidence type="ECO:0000256" key="6">
    <source>
        <dbReference type="PIRSR" id="PIRSR000350-4"/>
    </source>
</evidence>
<dbReference type="RefSeq" id="WP_163170868.1">
    <property type="nucleotide sequence ID" value="NZ_CP044463.1"/>
</dbReference>
<dbReference type="GO" id="GO:0003955">
    <property type="term" value="F:NAD(P)H dehydrogenase (quinone) activity"/>
    <property type="evidence" value="ECO:0007669"/>
    <property type="project" value="TreeGrafter"/>
</dbReference>
<evidence type="ECO:0000256" key="5">
    <source>
        <dbReference type="PIRSR" id="PIRSR000350-3"/>
    </source>
</evidence>
<evidence type="ECO:0000259" key="7">
    <source>
        <dbReference type="Pfam" id="PF02852"/>
    </source>
</evidence>
<keyword evidence="5" id="KW-0547">Nucleotide-binding</keyword>
<accession>A0AAE6WSC8</accession>